<evidence type="ECO:0000313" key="6">
    <source>
        <dbReference type="Proteomes" id="UP000623509"/>
    </source>
</evidence>
<accession>A0A272EYE8</accession>
<feature type="domain" description="DUF2786" evidence="1">
    <location>
        <begin position="6"/>
        <end position="44"/>
    </location>
</feature>
<comment type="caution">
    <text evidence="4">The sequence shown here is derived from an EMBL/GenBank/DDBJ whole genome shotgun (WGS) entry which is preliminary data.</text>
</comment>
<evidence type="ECO:0000259" key="2">
    <source>
        <dbReference type="Pfam" id="PF23771"/>
    </source>
</evidence>
<dbReference type="EMBL" id="MDUX01000003">
    <property type="protein sequence ID" value="KAF7600609.1"/>
    <property type="molecule type" value="Genomic_DNA"/>
</dbReference>
<evidence type="ECO:0000313" key="4">
    <source>
        <dbReference type="EMBL" id="PAS95154.1"/>
    </source>
</evidence>
<dbReference type="Proteomes" id="UP000623509">
    <property type="component" value="Unassembled WGS sequence"/>
</dbReference>
<name>A0A272EYE8_9RHOO</name>
<sequence>MEDKAKILDKIKKCMALAQSGNEHEAATALRQARALMESCGITQAEMLAIGVSEARARAGATEAPPRWEIQLAGHIANVLGCRLMFSGSLLSSFGYVPEWSFIGVYPANDVAQYAFEVLFRQASRARKQHIKDVLKRYKRSNKTRLADLFCEGWVQTAALQVAPLSGSVATEEALDAYMKVNHPETSTLDVRDRNAGRQFSNKEYASFTAGKDAGREAELNKGMGAASVPLMIGGA</sequence>
<protein>
    <submittedName>
        <fullName evidence="3">DUF2786 domain-containing protein</fullName>
    </submittedName>
</protein>
<dbReference type="RefSeq" id="WP_095523177.1">
    <property type="nucleotide sequence ID" value="NZ_MDUX01000003.1"/>
</dbReference>
<evidence type="ECO:0000313" key="5">
    <source>
        <dbReference type="Proteomes" id="UP000216107"/>
    </source>
</evidence>
<dbReference type="Pfam" id="PF23771">
    <property type="entry name" value="DUF7168"/>
    <property type="match status" value="1"/>
</dbReference>
<keyword evidence="6" id="KW-1185">Reference proteome</keyword>
<dbReference type="PIRSF" id="PIRSF028111">
    <property type="entry name" value="UCP028111"/>
    <property type="match status" value="1"/>
</dbReference>
<gene>
    <name evidence="3" type="ORF">BGI27_01620</name>
    <name evidence="4" type="ORF">CGU29_01545</name>
</gene>
<feature type="domain" description="DUF7168" evidence="2">
    <location>
        <begin position="59"/>
        <end position="194"/>
    </location>
</feature>
<reference evidence="3 6" key="1">
    <citation type="submission" date="2016-08" db="EMBL/GenBank/DDBJ databases">
        <title>Candidatus Dactylopiibacterium carminicum genome sequence.</title>
        <authorList>
            <person name="Ramirez-Puebla S.T."/>
            <person name="Ormeno-Orrillo E."/>
            <person name="Vera-Ponce De Leon A."/>
            <person name="Luis L."/>
            <person name="Sanchez-Flores A."/>
            <person name="Monica R."/>
            <person name="Martinez-Romero E."/>
        </authorList>
    </citation>
    <scope>NUCLEOTIDE SEQUENCE [LARGE SCALE GENOMIC DNA]</scope>
    <source>
        <strain evidence="3">END1</strain>
    </source>
</reference>
<dbReference type="Proteomes" id="UP000216107">
    <property type="component" value="Unassembled WGS sequence"/>
</dbReference>
<dbReference type="InterPro" id="IPR016868">
    <property type="entry name" value="Phage_B3_Orf5"/>
</dbReference>
<reference evidence="4 5" key="2">
    <citation type="submission" date="2017-07" db="EMBL/GenBank/DDBJ databases">
        <title>Candidatus Dactylopiibacterium carminicum, a nitrogen-fixing symbiont of the cochineal insect Dactylopius coccus and Dactylopius opuntiae (Hemiptera: Coccoidea: Dactylopiidae).</title>
        <authorList>
            <person name="Vera A."/>
        </authorList>
    </citation>
    <scope>NUCLEOTIDE SEQUENCE [LARGE SCALE GENOMIC DNA]</scope>
    <source>
        <strain evidence="4 5">NFDCM</strain>
    </source>
</reference>
<proteinExistence type="predicted"/>
<dbReference type="AlphaFoldDB" id="A0A272EYE8"/>
<dbReference type="Pfam" id="PF10979">
    <property type="entry name" value="DUF2786"/>
    <property type="match status" value="1"/>
</dbReference>
<evidence type="ECO:0000259" key="1">
    <source>
        <dbReference type="Pfam" id="PF10979"/>
    </source>
</evidence>
<dbReference type="EMBL" id="NMRN01000002">
    <property type="protein sequence ID" value="PAS95154.1"/>
    <property type="molecule type" value="Genomic_DNA"/>
</dbReference>
<organism evidence="4 5">
    <name type="scientific">Candidatus Dactylopiibacterium carminicum</name>
    <dbReference type="NCBI Taxonomy" id="857335"/>
    <lineage>
        <taxon>Bacteria</taxon>
        <taxon>Pseudomonadati</taxon>
        <taxon>Pseudomonadota</taxon>
        <taxon>Betaproteobacteria</taxon>
        <taxon>Rhodocyclales</taxon>
        <taxon>Rhodocyclaceae</taxon>
        <taxon>Candidatus Dactylopiibacterium</taxon>
    </lineage>
</organism>
<dbReference type="InterPro" id="IPR055592">
    <property type="entry name" value="DUF7168"/>
</dbReference>
<dbReference type="InterPro" id="IPR024498">
    <property type="entry name" value="DUF2786"/>
</dbReference>
<evidence type="ECO:0000313" key="3">
    <source>
        <dbReference type="EMBL" id="KAF7600609.1"/>
    </source>
</evidence>
<dbReference type="OrthoDB" id="7275531at2"/>